<dbReference type="PRINTS" id="PR00410">
    <property type="entry name" value="PHEHYDRXLASE"/>
</dbReference>
<evidence type="ECO:0000256" key="1">
    <source>
        <dbReference type="ARBA" id="ARBA00023002"/>
    </source>
</evidence>
<organism evidence="5 6">
    <name type="scientific">Balneatrix alpica</name>
    <dbReference type="NCBI Taxonomy" id="75684"/>
    <lineage>
        <taxon>Bacteria</taxon>
        <taxon>Pseudomonadati</taxon>
        <taxon>Pseudomonadota</taxon>
        <taxon>Gammaproteobacteria</taxon>
        <taxon>Oceanospirillales</taxon>
        <taxon>Balneatrichaceae</taxon>
        <taxon>Balneatrix</taxon>
    </lineage>
</organism>
<evidence type="ECO:0000256" key="3">
    <source>
        <dbReference type="ARBA" id="ARBA00038177"/>
    </source>
</evidence>
<gene>
    <name evidence="5" type="ORF">ACFFLH_08475</name>
</gene>
<feature type="domain" description="FAD-binding FR-type" evidence="4">
    <location>
        <begin position="1"/>
        <end position="101"/>
    </location>
</feature>
<dbReference type="InterPro" id="IPR017927">
    <property type="entry name" value="FAD-bd_FR_type"/>
</dbReference>
<dbReference type="Gene3D" id="3.40.50.80">
    <property type="entry name" value="Nucleotide-binding domain of ferredoxin-NADP reductase (FNR) module"/>
    <property type="match status" value="1"/>
</dbReference>
<evidence type="ECO:0000259" key="4">
    <source>
        <dbReference type="PROSITE" id="PS51384"/>
    </source>
</evidence>
<dbReference type="EMBL" id="JBHLZN010000002">
    <property type="protein sequence ID" value="MFB9886442.1"/>
    <property type="molecule type" value="Genomic_DNA"/>
</dbReference>
<dbReference type="SUPFAM" id="SSF52343">
    <property type="entry name" value="Ferredoxin reductase-like, C-terminal NADP-linked domain"/>
    <property type="match status" value="1"/>
</dbReference>
<proteinExistence type="inferred from homology"/>
<protein>
    <submittedName>
        <fullName evidence="5">NAD(P)H-flavin reductase</fullName>
    </submittedName>
</protein>
<reference evidence="5 6" key="1">
    <citation type="submission" date="2024-09" db="EMBL/GenBank/DDBJ databases">
        <authorList>
            <person name="Sun Q."/>
            <person name="Mori K."/>
        </authorList>
    </citation>
    <scope>NUCLEOTIDE SEQUENCE [LARGE SCALE GENOMIC DNA]</scope>
    <source>
        <strain evidence="5 6">ATCC 51285</strain>
    </source>
</reference>
<accession>A0ABV5ZB00</accession>
<dbReference type="Gene3D" id="2.40.30.10">
    <property type="entry name" value="Translation factors"/>
    <property type="match status" value="1"/>
</dbReference>
<dbReference type="InterPro" id="IPR017938">
    <property type="entry name" value="Riboflavin_synthase-like_b-brl"/>
</dbReference>
<dbReference type="InterPro" id="IPR039261">
    <property type="entry name" value="FNR_nucleotide-bd"/>
</dbReference>
<dbReference type="InterPro" id="IPR050415">
    <property type="entry name" value="MRET"/>
</dbReference>
<dbReference type="Pfam" id="PF00175">
    <property type="entry name" value="NAD_binding_1"/>
    <property type="match status" value="1"/>
</dbReference>
<dbReference type="PROSITE" id="PS51384">
    <property type="entry name" value="FAD_FR"/>
    <property type="match status" value="1"/>
</dbReference>
<keyword evidence="2" id="KW-0455">Luminescence</keyword>
<evidence type="ECO:0000313" key="5">
    <source>
        <dbReference type="EMBL" id="MFB9886442.1"/>
    </source>
</evidence>
<sequence>MTRFECQIVDVTPLKGDVFRVQLQVLTDTPCPYQAGQYLQLLLPSGEQPAFSLASTPAAWPALELHVRRTTDNGLSAKVVEVLQQGGKIAVSLAAGDAVWQAPAAEAPILMLAASTGFAQVKSLVEQALAEGWQGPLYVYWGVRVAEDLYWPELAQQWVSTHANVHFIPVVSEGAGEAWQGRTGLLHEAVLADKHDLTQAQVWVSGSPGMVYATLDAFMLQGLHKQQMHSDVFAYAPRDEVPA</sequence>
<comment type="similarity">
    <text evidence="3">Belongs to the Fre/LuxG FAD/NAD(P) flavoprotein oxidoreductase family.</text>
</comment>
<dbReference type="Proteomes" id="UP001589628">
    <property type="component" value="Unassembled WGS sequence"/>
</dbReference>
<dbReference type="SUPFAM" id="SSF63380">
    <property type="entry name" value="Riboflavin synthase domain-like"/>
    <property type="match status" value="1"/>
</dbReference>
<dbReference type="PANTHER" id="PTHR47354">
    <property type="entry name" value="NADH OXIDOREDUCTASE HCR"/>
    <property type="match status" value="1"/>
</dbReference>
<evidence type="ECO:0000313" key="6">
    <source>
        <dbReference type="Proteomes" id="UP001589628"/>
    </source>
</evidence>
<name>A0ABV5ZB00_9GAMM</name>
<evidence type="ECO:0000256" key="2">
    <source>
        <dbReference type="ARBA" id="ARBA00023223"/>
    </source>
</evidence>
<dbReference type="InterPro" id="IPR001433">
    <property type="entry name" value="OxRdtase_FAD/NAD-bd"/>
</dbReference>
<keyword evidence="1" id="KW-0560">Oxidoreductase</keyword>
<comment type="caution">
    <text evidence="5">The sequence shown here is derived from an EMBL/GenBank/DDBJ whole genome shotgun (WGS) entry which is preliminary data.</text>
</comment>
<dbReference type="PANTHER" id="PTHR47354:SF7">
    <property type="entry name" value="NAD(P)H-FLAVIN REDUCTASE"/>
    <property type="match status" value="1"/>
</dbReference>
<dbReference type="CDD" id="cd06189">
    <property type="entry name" value="flavin_oxioreductase"/>
    <property type="match status" value="1"/>
</dbReference>
<dbReference type="RefSeq" id="WP_051527472.1">
    <property type="nucleotide sequence ID" value="NZ_JAUESS010000003.1"/>
</dbReference>
<keyword evidence="6" id="KW-1185">Reference proteome</keyword>